<accession>A0A1I6VNP4</accession>
<dbReference type="Gene3D" id="3.50.50.60">
    <property type="entry name" value="FAD/NAD(P)-binding domain"/>
    <property type="match status" value="1"/>
</dbReference>
<dbReference type="SUPFAM" id="SSF51905">
    <property type="entry name" value="FAD/NAD(P)-binding domain"/>
    <property type="match status" value="1"/>
</dbReference>
<dbReference type="STRING" id="311180.SAMN04488050_11260"/>
<reference evidence="4" key="1">
    <citation type="submission" date="2016-10" db="EMBL/GenBank/DDBJ databases">
        <authorList>
            <person name="Varghese N."/>
            <person name="Submissions S."/>
        </authorList>
    </citation>
    <scope>NUCLEOTIDE SEQUENCE [LARGE SCALE GENOMIC DNA]</scope>
    <source>
        <strain evidence="4">DSM 26894</strain>
    </source>
</reference>
<dbReference type="OrthoDB" id="9806601at2"/>
<evidence type="ECO:0000259" key="2">
    <source>
        <dbReference type="Pfam" id="PF01266"/>
    </source>
</evidence>
<dbReference type="RefSeq" id="WP_092428517.1">
    <property type="nucleotide sequence ID" value="NZ_FNCL01000012.1"/>
</dbReference>
<evidence type="ECO:0000313" key="4">
    <source>
        <dbReference type="Proteomes" id="UP000199392"/>
    </source>
</evidence>
<dbReference type="InterPro" id="IPR006076">
    <property type="entry name" value="FAD-dep_OxRdtase"/>
</dbReference>
<proteinExistence type="predicted"/>
<dbReference type="Pfam" id="PF01266">
    <property type="entry name" value="DAO"/>
    <property type="match status" value="1"/>
</dbReference>
<dbReference type="Gene3D" id="3.30.9.10">
    <property type="entry name" value="D-Amino Acid Oxidase, subunit A, domain 2"/>
    <property type="match status" value="1"/>
</dbReference>
<dbReference type="EMBL" id="FOZW01000012">
    <property type="protein sequence ID" value="SFT15323.1"/>
    <property type="molecule type" value="Genomic_DNA"/>
</dbReference>
<dbReference type="InterPro" id="IPR036188">
    <property type="entry name" value="FAD/NAD-bd_sf"/>
</dbReference>
<gene>
    <name evidence="3" type="ORF">SAMN04488050_11260</name>
</gene>
<dbReference type="GO" id="GO:0005737">
    <property type="term" value="C:cytoplasm"/>
    <property type="evidence" value="ECO:0007669"/>
    <property type="project" value="TreeGrafter"/>
</dbReference>
<dbReference type="PANTHER" id="PTHR13847:SF281">
    <property type="entry name" value="FAD DEPENDENT OXIDOREDUCTASE DOMAIN-CONTAINING PROTEIN"/>
    <property type="match status" value="1"/>
</dbReference>
<evidence type="ECO:0000313" key="3">
    <source>
        <dbReference type="EMBL" id="SFT15323.1"/>
    </source>
</evidence>
<evidence type="ECO:0000256" key="1">
    <source>
        <dbReference type="ARBA" id="ARBA00023002"/>
    </source>
</evidence>
<dbReference type="GO" id="GO:0016491">
    <property type="term" value="F:oxidoreductase activity"/>
    <property type="evidence" value="ECO:0007669"/>
    <property type="project" value="UniProtKB-KW"/>
</dbReference>
<dbReference type="AlphaFoldDB" id="A0A1I6VNP4"/>
<protein>
    <submittedName>
        <fullName evidence="3">Glycine/D-amino acid oxidase</fullName>
    </submittedName>
</protein>
<name>A0A1I6VNP4_9RHOB</name>
<organism evidence="3 4">
    <name type="scientific">Alloyangia pacifica</name>
    <dbReference type="NCBI Taxonomy" id="311180"/>
    <lineage>
        <taxon>Bacteria</taxon>
        <taxon>Pseudomonadati</taxon>
        <taxon>Pseudomonadota</taxon>
        <taxon>Alphaproteobacteria</taxon>
        <taxon>Rhodobacterales</taxon>
        <taxon>Roseobacteraceae</taxon>
        <taxon>Alloyangia</taxon>
    </lineage>
</organism>
<sequence length="462" mass="51296">MTLTQKALAHATLYPLWLDNPAAPETCPHLVGAREADLLIVGGGFTGLWAAIIAKQRDPQREVVIIEAGKVAHGASGRPGGIVSTSVMHGLVNAERVFPKDIEMLEKLGIDNLDSWRETIESFGIDADLEWGGEMTVAVRKDDLPELRREHQLHMGHGHDVAWLDKAQVQAEVASPLFEAGIWSKERTGTVQPAKLAWGLKAAALSLGVTIYEHTPMEEVEDLGSKLRIRTHDGVITAPKVLFATNAWCAGHKKIKNYVVAMRDRVIATEPLSDEQLSRIGWTHRQGIYDTRTQLNYMRLTKDNRIVYGGRIGYYYGDKTDPEGDRKIEVYDRLAGYFFKTFPQLEDVKFSHAWSGPIDLTTRLAVHFQPYYGGKGVYAGGYSGFGVTASRFGARLGIEMLDDTGVPELDLGLANSLPRPIPREPFRWPGAAITMRALDEVDDKGGWRRAWVKMVHAMGFPL</sequence>
<dbReference type="Proteomes" id="UP000199392">
    <property type="component" value="Unassembled WGS sequence"/>
</dbReference>
<feature type="domain" description="FAD dependent oxidoreductase" evidence="2">
    <location>
        <begin position="37"/>
        <end position="396"/>
    </location>
</feature>
<keyword evidence="4" id="KW-1185">Reference proteome</keyword>
<dbReference type="PANTHER" id="PTHR13847">
    <property type="entry name" value="SARCOSINE DEHYDROGENASE-RELATED"/>
    <property type="match status" value="1"/>
</dbReference>
<keyword evidence="1" id="KW-0560">Oxidoreductase</keyword>